<reference evidence="3 4" key="1">
    <citation type="journal article" date="2018" name="Front. Microbiol.">
        <title>Genomic and genetic insights into a cosmopolitan fungus, Paecilomyces variotii (Eurotiales).</title>
        <authorList>
            <person name="Urquhart A.S."/>
            <person name="Mondo S.J."/>
            <person name="Makela M.R."/>
            <person name="Hane J.K."/>
            <person name="Wiebenga A."/>
            <person name="He G."/>
            <person name="Mihaltcheva S."/>
            <person name="Pangilinan J."/>
            <person name="Lipzen A."/>
            <person name="Barry K."/>
            <person name="de Vries R.P."/>
            <person name="Grigoriev I.V."/>
            <person name="Idnurm A."/>
        </authorList>
    </citation>
    <scope>NUCLEOTIDE SEQUENCE [LARGE SCALE GENOMIC DNA]</scope>
    <source>
        <strain evidence="3 4">CBS 101075</strain>
    </source>
</reference>
<evidence type="ECO:0000313" key="3">
    <source>
        <dbReference type="EMBL" id="RWQ97735.1"/>
    </source>
</evidence>
<name>A0A443I0Z0_BYSSP</name>
<dbReference type="Proteomes" id="UP000283841">
    <property type="component" value="Unassembled WGS sequence"/>
</dbReference>
<feature type="transmembrane region" description="Helical" evidence="2">
    <location>
        <begin position="67"/>
        <end position="87"/>
    </location>
</feature>
<sequence>MFSTRYLKTVYHSRGLVVELAFQICPPSLHLSDRKYTTRLEIIILTLFNNAGPSSPRPQQKSTMKQSLFLTFLLAALATAVPIASAVERRDGTTEFDPDFGFKKRDGTTEFDPDFGFKKRDGTTEFDPDFGFKRT</sequence>
<feature type="region of interest" description="Disordered" evidence="1">
    <location>
        <begin position="93"/>
        <end position="135"/>
    </location>
</feature>
<dbReference type="VEuPathDB" id="FungiDB:C8Q69DRAFT_456506"/>
<dbReference type="RefSeq" id="XP_028487380.1">
    <property type="nucleotide sequence ID" value="XM_028629839.1"/>
</dbReference>
<protein>
    <submittedName>
        <fullName evidence="3">Uncharacterized protein</fullName>
    </submittedName>
</protein>
<dbReference type="EMBL" id="RCNU01000002">
    <property type="protein sequence ID" value="RWQ97735.1"/>
    <property type="molecule type" value="Genomic_DNA"/>
</dbReference>
<evidence type="ECO:0000256" key="2">
    <source>
        <dbReference type="SAM" id="Phobius"/>
    </source>
</evidence>
<dbReference type="AlphaFoldDB" id="A0A443I0Z0"/>
<gene>
    <name evidence="3" type="ORF">C8Q69DRAFT_456506</name>
</gene>
<keyword evidence="2" id="KW-1133">Transmembrane helix</keyword>
<proteinExistence type="predicted"/>
<evidence type="ECO:0000256" key="1">
    <source>
        <dbReference type="SAM" id="MobiDB-lite"/>
    </source>
</evidence>
<comment type="caution">
    <text evidence="3">The sequence shown here is derived from an EMBL/GenBank/DDBJ whole genome shotgun (WGS) entry which is preliminary data.</text>
</comment>
<accession>A0A443I0Z0</accession>
<keyword evidence="2" id="KW-0812">Transmembrane</keyword>
<organism evidence="3 4">
    <name type="scientific">Byssochlamys spectabilis</name>
    <name type="common">Paecilomyces variotii</name>
    <dbReference type="NCBI Taxonomy" id="264951"/>
    <lineage>
        <taxon>Eukaryota</taxon>
        <taxon>Fungi</taxon>
        <taxon>Dikarya</taxon>
        <taxon>Ascomycota</taxon>
        <taxon>Pezizomycotina</taxon>
        <taxon>Eurotiomycetes</taxon>
        <taxon>Eurotiomycetidae</taxon>
        <taxon>Eurotiales</taxon>
        <taxon>Thermoascaceae</taxon>
        <taxon>Paecilomyces</taxon>
    </lineage>
</organism>
<evidence type="ECO:0000313" key="4">
    <source>
        <dbReference type="Proteomes" id="UP000283841"/>
    </source>
</evidence>
<keyword evidence="2" id="KW-0472">Membrane</keyword>
<keyword evidence="4" id="KW-1185">Reference proteome</keyword>
<dbReference type="GeneID" id="39599116"/>